<evidence type="ECO:0000313" key="2">
    <source>
        <dbReference type="EMBL" id="MRW89037.1"/>
    </source>
</evidence>
<organism evidence="2 3">
    <name type="scientific">Duganella guangzhouensis</name>
    <dbReference type="NCBI Taxonomy" id="2666084"/>
    <lineage>
        <taxon>Bacteria</taxon>
        <taxon>Pseudomonadati</taxon>
        <taxon>Pseudomonadota</taxon>
        <taxon>Betaproteobacteria</taxon>
        <taxon>Burkholderiales</taxon>
        <taxon>Oxalobacteraceae</taxon>
        <taxon>Telluria group</taxon>
        <taxon>Duganella</taxon>
    </lineage>
</organism>
<evidence type="ECO:0000313" key="3">
    <source>
        <dbReference type="Proteomes" id="UP000433309"/>
    </source>
</evidence>
<dbReference type="GO" id="GO:0003677">
    <property type="term" value="F:DNA binding"/>
    <property type="evidence" value="ECO:0007669"/>
    <property type="project" value="InterPro"/>
</dbReference>
<dbReference type="GO" id="GO:0015074">
    <property type="term" value="P:DNA integration"/>
    <property type="evidence" value="ECO:0007669"/>
    <property type="project" value="InterPro"/>
</dbReference>
<sequence length="53" mass="6097">MRIMECLRLRVKDLEFSRNKIIIREGKDTKDSSADTTHDDVSLTYVKSLPSLA</sequence>
<protein>
    <submittedName>
        <fullName evidence="2">Tyrosine-type recombinase/integrase</fullName>
    </submittedName>
</protein>
<evidence type="ECO:0000256" key="1">
    <source>
        <dbReference type="ARBA" id="ARBA00023172"/>
    </source>
</evidence>
<keyword evidence="1" id="KW-0233">DNA recombination</keyword>
<dbReference type="RefSeq" id="WP_154373166.1">
    <property type="nucleotide sequence ID" value="NZ_WKJK01000002.1"/>
</dbReference>
<proteinExistence type="predicted"/>
<reference evidence="2 3" key="1">
    <citation type="submission" date="2019-11" db="EMBL/GenBank/DDBJ databases">
        <title>Novel species isolated from a subtropical stream in China.</title>
        <authorList>
            <person name="Lu H."/>
        </authorList>
    </citation>
    <scope>NUCLEOTIDE SEQUENCE [LARGE SCALE GENOMIC DNA]</scope>
    <source>
        <strain evidence="2 3">FT80W</strain>
    </source>
</reference>
<dbReference type="EMBL" id="WKJK01000002">
    <property type="protein sequence ID" value="MRW89037.1"/>
    <property type="molecule type" value="Genomic_DNA"/>
</dbReference>
<dbReference type="Gene3D" id="1.10.443.10">
    <property type="entry name" value="Intergrase catalytic core"/>
    <property type="match status" value="1"/>
</dbReference>
<dbReference type="Proteomes" id="UP000433309">
    <property type="component" value="Unassembled WGS sequence"/>
</dbReference>
<accession>A0A6I2KVA4</accession>
<gene>
    <name evidence="2" type="ORF">GJ699_03475</name>
</gene>
<dbReference type="InterPro" id="IPR011010">
    <property type="entry name" value="DNA_brk_join_enz"/>
</dbReference>
<comment type="caution">
    <text evidence="2">The sequence shown here is derived from an EMBL/GenBank/DDBJ whole genome shotgun (WGS) entry which is preliminary data.</text>
</comment>
<dbReference type="SUPFAM" id="SSF56349">
    <property type="entry name" value="DNA breaking-rejoining enzymes"/>
    <property type="match status" value="1"/>
</dbReference>
<dbReference type="GO" id="GO:0006310">
    <property type="term" value="P:DNA recombination"/>
    <property type="evidence" value="ECO:0007669"/>
    <property type="project" value="UniProtKB-KW"/>
</dbReference>
<dbReference type="AlphaFoldDB" id="A0A6I2KVA4"/>
<dbReference type="InterPro" id="IPR013762">
    <property type="entry name" value="Integrase-like_cat_sf"/>
</dbReference>
<keyword evidence="3" id="KW-1185">Reference proteome</keyword>
<name>A0A6I2KVA4_9BURK</name>